<keyword evidence="10 15" id="KW-0460">Magnesium</keyword>
<dbReference type="InterPro" id="IPR005121">
    <property type="entry name" value="Fdx_antiC-bd"/>
</dbReference>
<keyword evidence="11 16" id="KW-0694">RNA-binding</keyword>
<evidence type="ECO:0000256" key="13">
    <source>
        <dbReference type="ARBA" id="ARBA00023146"/>
    </source>
</evidence>
<evidence type="ECO:0000313" key="20">
    <source>
        <dbReference type="EMBL" id="NIJ54928.1"/>
    </source>
</evidence>
<dbReference type="Proteomes" id="UP001179181">
    <property type="component" value="Unassembled WGS sequence"/>
</dbReference>
<dbReference type="Pfam" id="PF01588">
    <property type="entry name" value="tRNA_bind"/>
    <property type="match status" value="1"/>
</dbReference>
<dbReference type="RefSeq" id="WP_167273998.1">
    <property type="nucleotide sequence ID" value="NZ_JAASQJ010000004.1"/>
</dbReference>
<evidence type="ECO:0000256" key="14">
    <source>
        <dbReference type="ARBA" id="ARBA00049255"/>
    </source>
</evidence>
<dbReference type="PANTHER" id="PTHR10947">
    <property type="entry name" value="PHENYLALANYL-TRNA SYNTHETASE BETA CHAIN AND LEUCINE-RICH REPEAT-CONTAINING PROTEIN 47"/>
    <property type="match status" value="1"/>
</dbReference>
<dbReference type="EC" id="6.1.1.20" evidence="15"/>
<keyword evidence="12 15" id="KW-0648">Protein biosynthesis</keyword>
<dbReference type="NCBIfam" id="NF045760">
    <property type="entry name" value="YtpR"/>
    <property type="match status" value="1"/>
</dbReference>
<dbReference type="SUPFAM" id="SSF46955">
    <property type="entry name" value="Putative DNA-binding domain"/>
    <property type="match status" value="1"/>
</dbReference>
<comment type="subcellular location">
    <subcellularLocation>
        <location evidence="1 15">Cytoplasm</location>
    </subcellularLocation>
</comment>
<sequence>MKISYKWLKDLIEITETPEEIGKLLTATGLEVEGIEEIESIKGGLNGVVIGEVLTCEKHPEADRLNITTVDVGIETPLSIVCGAPNVAAGQKVIVATVGAVLHPIGSDQPLVLKRSKIRGAVSEGMICAEDELGIGTSHDGILVLDTDLPNGTSASEYFGTSSDYLIEIGLTPNRADAASHFGVARDLKAVLNRPVNLPNVDNPVFTHKTAESEVWYMGSDQGSPIQIEVRNTEACPRYVGLSISGLTVTESPAWLKQRLQTIGIRSINNIVDVTNYICHELGQPLHAFDTNKILGKKVIVTTVPSDTPFFTLDGIERKISDTDLMICNEGTDGNPEPMCIAGVFGGLTSGVTSETTSIFLESAYFSPIWVRKTAQRFGLKTDSSFRFERGTDPNMPVYALKRAALLIQEVAGGTVSSEITDIYPYPVQDFRVEMKYRNIDRLIGKSLDKAFIKSTLTSLDIAIENETETTFTAIVPPYRVDVQREADVIEEILRIYGFGQVELSEAMSSDFLSDFPLNDPEKLKLRVAELLVANGFNEMINNSLTKPEYQTLNSESLLGNPVKILNYLSEDLSVMRQTLIFSGLEVIAYNSNRRQRDLKLFEFGKTYHDVNEKFVEKERLSIFLTGNFQQESWFEKSRDVVFHDLAALVNQVLTALKIKEIEKQEADNVIFKYGITILANKKPVVSFGLLQNTLTKKLDIKAQIFFADFDWEYLLRQYNSAVEYKEVSKFPEVRRDLSVVVDKKITFEELRQIAYKTERQLLRSVNVFDVYEGANLDGKKSYSISFILQEDQQTLTDKVIDKSMQKLISAYEREFEAVIRK</sequence>
<dbReference type="GO" id="GO:0004826">
    <property type="term" value="F:phenylalanine-tRNA ligase activity"/>
    <property type="evidence" value="ECO:0007669"/>
    <property type="project" value="UniProtKB-EC"/>
</dbReference>
<keyword evidence="13 15" id="KW-0030">Aminoacyl-tRNA synthetase</keyword>
<proteinExistence type="inferred from homology"/>
<dbReference type="SUPFAM" id="SSF56037">
    <property type="entry name" value="PheT/TilS domain"/>
    <property type="match status" value="1"/>
</dbReference>
<keyword evidence="8 15" id="KW-0547">Nucleotide-binding</keyword>
<dbReference type="Gene3D" id="3.30.56.10">
    <property type="match status" value="2"/>
</dbReference>
<name>A0ABX0UR96_9BACT</name>
<dbReference type="CDD" id="cd00769">
    <property type="entry name" value="PheRS_beta_core"/>
    <property type="match status" value="1"/>
</dbReference>
<feature type="binding site" evidence="15">
    <location>
        <position position="491"/>
    </location>
    <ligand>
        <name>Mg(2+)</name>
        <dbReference type="ChEBI" id="CHEBI:18420"/>
        <note>shared with alpha subunit</note>
    </ligand>
</feature>
<evidence type="ECO:0000313" key="21">
    <source>
        <dbReference type="Proteomes" id="UP001179181"/>
    </source>
</evidence>
<dbReference type="SUPFAM" id="SSF54991">
    <property type="entry name" value="Anticodon-binding domain of PheRS"/>
    <property type="match status" value="1"/>
</dbReference>
<keyword evidence="6 15" id="KW-0436">Ligase</keyword>
<evidence type="ECO:0000256" key="12">
    <source>
        <dbReference type="ARBA" id="ARBA00022917"/>
    </source>
</evidence>
<dbReference type="NCBIfam" id="TIGR00472">
    <property type="entry name" value="pheT_bact"/>
    <property type="match status" value="1"/>
</dbReference>
<comment type="cofactor">
    <cofactor evidence="15">
        <name>Mg(2+)</name>
        <dbReference type="ChEBI" id="CHEBI:18420"/>
    </cofactor>
    <text evidence="15">Binds 2 magnesium ions per tetramer.</text>
</comment>
<dbReference type="InterPro" id="IPR012340">
    <property type="entry name" value="NA-bd_OB-fold"/>
</dbReference>
<comment type="subunit">
    <text evidence="3 15">Tetramer of two alpha and two beta subunits.</text>
</comment>
<dbReference type="PROSITE" id="PS51447">
    <property type="entry name" value="FDX_ACB"/>
    <property type="match status" value="1"/>
</dbReference>
<dbReference type="SMART" id="SM00873">
    <property type="entry name" value="B3_4"/>
    <property type="match status" value="1"/>
</dbReference>
<keyword evidence="9 15" id="KW-0067">ATP-binding</keyword>
<dbReference type="InterPro" id="IPR005146">
    <property type="entry name" value="B3/B4_tRNA-bd"/>
</dbReference>
<feature type="domain" description="FDX-ACB" evidence="18">
    <location>
        <begin position="729"/>
        <end position="821"/>
    </location>
</feature>
<feature type="domain" description="B5" evidence="19">
    <location>
        <begin position="428"/>
        <end position="504"/>
    </location>
</feature>
<evidence type="ECO:0000256" key="1">
    <source>
        <dbReference type="ARBA" id="ARBA00004496"/>
    </source>
</evidence>
<dbReference type="Pfam" id="PF17759">
    <property type="entry name" value="tRNA_synthFbeta"/>
    <property type="match status" value="1"/>
</dbReference>
<dbReference type="Gene3D" id="2.40.50.140">
    <property type="entry name" value="Nucleic acid-binding proteins"/>
    <property type="match status" value="1"/>
</dbReference>
<evidence type="ECO:0000256" key="2">
    <source>
        <dbReference type="ARBA" id="ARBA00008653"/>
    </source>
</evidence>
<evidence type="ECO:0000256" key="15">
    <source>
        <dbReference type="HAMAP-Rule" id="MF_00283"/>
    </source>
</evidence>
<evidence type="ECO:0000256" key="3">
    <source>
        <dbReference type="ARBA" id="ARBA00011209"/>
    </source>
</evidence>
<evidence type="ECO:0000256" key="11">
    <source>
        <dbReference type="ARBA" id="ARBA00022884"/>
    </source>
</evidence>
<dbReference type="InterPro" id="IPR045060">
    <property type="entry name" value="Phe-tRNA-ligase_IIc_bsu"/>
</dbReference>
<dbReference type="Gene3D" id="3.30.70.380">
    <property type="entry name" value="Ferrodoxin-fold anticodon-binding domain"/>
    <property type="match status" value="1"/>
</dbReference>
<dbReference type="InterPro" id="IPR002547">
    <property type="entry name" value="tRNA-bd_dom"/>
</dbReference>
<keyword evidence="7 15" id="KW-0479">Metal-binding</keyword>
<evidence type="ECO:0000256" key="9">
    <source>
        <dbReference type="ARBA" id="ARBA00022840"/>
    </source>
</evidence>
<evidence type="ECO:0000256" key="6">
    <source>
        <dbReference type="ARBA" id="ARBA00022598"/>
    </source>
</evidence>
<dbReference type="InterPro" id="IPR005147">
    <property type="entry name" value="tRNA_synthase_B5-dom"/>
</dbReference>
<dbReference type="CDD" id="cd02796">
    <property type="entry name" value="tRNA_bind_bactPheRS"/>
    <property type="match status" value="1"/>
</dbReference>
<comment type="similarity">
    <text evidence="2 15">Belongs to the phenylalanyl-tRNA synthetase beta subunit family. Type 1 subfamily.</text>
</comment>
<feature type="binding site" evidence="15">
    <location>
        <position position="488"/>
    </location>
    <ligand>
        <name>Mg(2+)</name>
        <dbReference type="ChEBI" id="CHEBI:18420"/>
        <note>shared with alpha subunit</note>
    </ligand>
</feature>
<evidence type="ECO:0000256" key="16">
    <source>
        <dbReference type="PROSITE-ProRule" id="PRU00209"/>
    </source>
</evidence>
<organism evidence="20 21">
    <name type="scientific">Dyadobacter arcticus</name>
    <dbReference type="NCBI Taxonomy" id="1078754"/>
    <lineage>
        <taxon>Bacteria</taxon>
        <taxon>Pseudomonadati</taxon>
        <taxon>Bacteroidota</taxon>
        <taxon>Cytophagia</taxon>
        <taxon>Cytophagales</taxon>
        <taxon>Spirosomataceae</taxon>
        <taxon>Dyadobacter</taxon>
    </lineage>
</organism>
<dbReference type="SUPFAM" id="SSF50249">
    <property type="entry name" value="Nucleic acid-binding proteins"/>
    <property type="match status" value="1"/>
</dbReference>
<feature type="domain" description="TRNA-binding" evidence="17">
    <location>
        <begin position="42"/>
        <end position="156"/>
    </location>
</feature>
<evidence type="ECO:0000256" key="5">
    <source>
        <dbReference type="ARBA" id="ARBA00022555"/>
    </source>
</evidence>
<dbReference type="Pfam" id="PF03483">
    <property type="entry name" value="B3_4"/>
    <property type="match status" value="1"/>
</dbReference>
<keyword evidence="21" id="KW-1185">Reference proteome</keyword>
<dbReference type="Pfam" id="PF03147">
    <property type="entry name" value="FDX-ACB"/>
    <property type="match status" value="1"/>
</dbReference>
<dbReference type="InterPro" id="IPR036690">
    <property type="entry name" value="Fdx_antiC-bd_sf"/>
</dbReference>
<protein>
    <recommendedName>
        <fullName evidence="15">Phenylalanine--tRNA ligase beta subunit</fullName>
        <ecNumber evidence="15">6.1.1.20</ecNumber>
    </recommendedName>
    <alternativeName>
        <fullName evidence="15">Phenylalanyl-tRNA synthetase beta subunit</fullName>
        <shortName evidence="15">PheRS</shortName>
    </alternativeName>
</protein>
<dbReference type="SMART" id="SM00874">
    <property type="entry name" value="B5"/>
    <property type="match status" value="1"/>
</dbReference>
<evidence type="ECO:0000259" key="19">
    <source>
        <dbReference type="PROSITE" id="PS51483"/>
    </source>
</evidence>
<feature type="binding site" evidence="15">
    <location>
        <position position="482"/>
    </location>
    <ligand>
        <name>Mg(2+)</name>
        <dbReference type="ChEBI" id="CHEBI:18420"/>
        <note>shared with alpha subunit</note>
    </ligand>
</feature>
<dbReference type="EMBL" id="JAASQJ010000004">
    <property type="protein sequence ID" value="NIJ54928.1"/>
    <property type="molecule type" value="Genomic_DNA"/>
</dbReference>
<evidence type="ECO:0000256" key="10">
    <source>
        <dbReference type="ARBA" id="ARBA00022842"/>
    </source>
</evidence>
<dbReference type="HAMAP" id="MF_00283">
    <property type="entry name" value="Phe_tRNA_synth_beta1"/>
    <property type="match status" value="1"/>
</dbReference>
<dbReference type="PROSITE" id="PS50886">
    <property type="entry name" value="TRBD"/>
    <property type="match status" value="1"/>
</dbReference>
<comment type="catalytic activity">
    <reaction evidence="14 15">
        <text>tRNA(Phe) + L-phenylalanine + ATP = L-phenylalanyl-tRNA(Phe) + AMP + diphosphate + H(+)</text>
        <dbReference type="Rhea" id="RHEA:19413"/>
        <dbReference type="Rhea" id="RHEA-COMP:9668"/>
        <dbReference type="Rhea" id="RHEA-COMP:9699"/>
        <dbReference type="ChEBI" id="CHEBI:15378"/>
        <dbReference type="ChEBI" id="CHEBI:30616"/>
        <dbReference type="ChEBI" id="CHEBI:33019"/>
        <dbReference type="ChEBI" id="CHEBI:58095"/>
        <dbReference type="ChEBI" id="CHEBI:78442"/>
        <dbReference type="ChEBI" id="CHEBI:78531"/>
        <dbReference type="ChEBI" id="CHEBI:456215"/>
        <dbReference type="EC" id="6.1.1.20"/>
    </reaction>
</comment>
<evidence type="ECO:0000259" key="18">
    <source>
        <dbReference type="PROSITE" id="PS51447"/>
    </source>
</evidence>
<dbReference type="InterPro" id="IPR009061">
    <property type="entry name" value="DNA-bd_dom_put_sf"/>
</dbReference>
<evidence type="ECO:0000256" key="8">
    <source>
        <dbReference type="ARBA" id="ARBA00022741"/>
    </source>
</evidence>
<keyword evidence="4 15" id="KW-0963">Cytoplasm</keyword>
<dbReference type="InterPro" id="IPR041616">
    <property type="entry name" value="PheRS_beta_core"/>
</dbReference>
<dbReference type="SMART" id="SM00896">
    <property type="entry name" value="FDX-ACB"/>
    <property type="match status" value="1"/>
</dbReference>
<reference evidence="20 21" key="1">
    <citation type="submission" date="2020-03" db="EMBL/GenBank/DDBJ databases">
        <title>Genomic Encyclopedia of Type Strains, Phase IV (KMG-IV): sequencing the most valuable type-strain genomes for metagenomic binning, comparative biology and taxonomic classification.</title>
        <authorList>
            <person name="Goeker M."/>
        </authorList>
    </citation>
    <scope>NUCLEOTIDE SEQUENCE [LARGE SCALE GENOMIC DNA]</scope>
    <source>
        <strain evidence="20 21">DSM 102865</strain>
    </source>
</reference>
<dbReference type="Pfam" id="PF03484">
    <property type="entry name" value="B5"/>
    <property type="match status" value="1"/>
</dbReference>
<dbReference type="Gene3D" id="3.50.40.10">
    <property type="entry name" value="Phenylalanyl-trna Synthetase, Chain B, domain 3"/>
    <property type="match status" value="1"/>
</dbReference>
<feature type="binding site" evidence="15">
    <location>
        <position position="492"/>
    </location>
    <ligand>
        <name>Mg(2+)</name>
        <dbReference type="ChEBI" id="CHEBI:18420"/>
        <note>shared with alpha subunit</note>
    </ligand>
</feature>
<dbReference type="Gene3D" id="3.30.930.10">
    <property type="entry name" value="Bira Bifunctional Protein, Domain 2"/>
    <property type="match status" value="1"/>
</dbReference>
<evidence type="ECO:0000256" key="7">
    <source>
        <dbReference type="ARBA" id="ARBA00022723"/>
    </source>
</evidence>
<accession>A0ABX0UR96</accession>
<keyword evidence="5 16" id="KW-0820">tRNA-binding</keyword>
<gene>
    <name evidence="15" type="primary">pheT</name>
    <name evidence="20" type="ORF">FHS68_004115</name>
</gene>
<comment type="caution">
    <text evidence="20">The sequence shown here is derived from an EMBL/GenBank/DDBJ whole genome shotgun (WGS) entry which is preliminary data.</text>
</comment>
<dbReference type="PANTHER" id="PTHR10947:SF0">
    <property type="entry name" value="PHENYLALANINE--TRNA LIGASE BETA SUBUNIT"/>
    <property type="match status" value="1"/>
</dbReference>
<dbReference type="InterPro" id="IPR004532">
    <property type="entry name" value="Phe-tRNA-ligase_IIc_bsu_bact"/>
</dbReference>
<dbReference type="SUPFAM" id="SSF55681">
    <property type="entry name" value="Class II aaRS and biotin synthetases"/>
    <property type="match status" value="1"/>
</dbReference>
<evidence type="ECO:0000259" key="17">
    <source>
        <dbReference type="PROSITE" id="PS50886"/>
    </source>
</evidence>
<evidence type="ECO:0000256" key="4">
    <source>
        <dbReference type="ARBA" id="ARBA00022490"/>
    </source>
</evidence>
<dbReference type="InterPro" id="IPR045864">
    <property type="entry name" value="aa-tRNA-synth_II/BPL/LPL"/>
</dbReference>
<dbReference type="InterPro" id="IPR033714">
    <property type="entry name" value="tRNA_bind_bactPheRS"/>
</dbReference>
<dbReference type="InterPro" id="IPR020825">
    <property type="entry name" value="Phe-tRNA_synthase-like_B3/B4"/>
</dbReference>
<dbReference type="PROSITE" id="PS51483">
    <property type="entry name" value="B5"/>
    <property type="match status" value="1"/>
</dbReference>